<feature type="domain" description="Schlafen AlbA-2" evidence="1">
    <location>
        <begin position="17"/>
        <end position="131"/>
    </location>
</feature>
<dbReference type="PATRIC" id="fig|1454003.3.peg.1040"/>
<dbReference type="STRING" id="1454003.AW10_01006"/>
<dbReference type="PANTHER" id="PTHR30595:SF6">
    <property type="entry name" value="SCHLAFEN ALBA-2 DOMAIN-CONTAINING PROTEIN"/>
    <property type="match status" value="1"/>
</dbReference>
<dbReference type="InterPro" id="IPR007421">
    <property type="entry name" value="Schlafen_AlbA_2_dom"/>
</dbReference>
<dbReference type="InterPro" id="IPR038461">
    <property type="entry name" value="Schlafen_AlbA_2_dom_sf"/>
</dbReference>
<dbReference type="Gene3D" id="3.30.950.30">
    <property type="entry name" value="Schlafen, AAA domain"/>
    <property type="match status" value="1"/>
</dbReference>
<dbReference type="Proteomes" id="UP000021816">
    <property type="component" value="Unassembled WGS sequence"/>
</dbReference>
<dbReference type="AlphaFoldDB" id="A0A011QS38"/>
<accession>A0A011QS38</accession>
<evidence type="ECO:0000259" key="1">
    <source>
        <dbReference type="Pfam" id="PF04326"/>
    </source>
</evidence>
<name>A0A011QS38_9PROT</name>
<protein>
    <submittedName>
        <fullName evidence="2">Divergent AAA domain protein</fullName>
    </submittedName>
</protein>
<dbReference type="Pfam" id="PF04326">
    <property type="entry name" value="SLFN_AlbA_2"/>
    <property type="match status" value="1"/>
</dbReference>
<dbReference type="Gene3D" id="3.30.565.60">
    <property type="match status" value="1"/>
</dbReference>
<dbReference type="Pfam" id="PF13749">
    <property type="entry name" value="HATPase_c_4"/>
    <property type="match status" value="1"/>
</dbReference>
<dbReference type="EMBL" id="JEMX01000019">
    <property type="protein sequence ID" value="EXI81699.1"/>
    <property type="molecule type" value="Genomic_DNA"/>
</dbReference>
<sequence>MNPLSDQELTTLLEDLESDRIERKKAWGGDAAEKARQAVCAFANDLPNHGRPGVVFIGANDDGSVAGLEVTDQLLLTLSDIKTDGKTVPPPTLTVERRVLKGASLAIVTVWPADSPPVRYEGRVWIRIGPRRGLASAQDERILNEKRRYRDRAFDTHPIQGCPLSELNRTVFENEYLPQAVAVDVLAANARSYEERLASMGMIASLDDPTPTVIGVLTLGKTPRSWVPCAYVQFLRIRGTEWGDPVADEQELDGTLDLVLRRLDDKIKATLAVSVDFTSGSTTELRSIPYPLSALQQLTRNAVMHRSYEGTNAPVRVYWFDDRIEITNPGGPYGTVTTENFGRPGVSDYRNPSVATVLKAMGFVQRFGFGIAEARRSLAANGNPPLDFQVEPTVVLATVRKAP</sequence>
<dbReference type="InterPro" id="IPR038475">
    <property type="entry name" value="RecG_C_sf"/>
</dbReference>
<proteinExistence type="predicted"/>
<evidence type="ECO:0000313" key="3">
    <source>
        <dbReference type="Proteomes" id="UP000021816"/>
    </source>
</evidence>
<comment type="caution">
    <text evidence="2">The sequence shown here is derived from an EMBL/GenBank/DDBJ whole genome shotgun (WGS) entry which is preliminary data.</text>
</comment>
<gene>
    <name evidence="2" type="ORF">AW10_01006</name>
</gene>
<evidence type="ECO:0000313" key="2">
    <source>
        <dbReference type="EMBL" id="EXI81699.1"/>
    </source>
</evidence>
<reference evidence="2 3" key="1">
    <citation type="submission" date="2014-02" db="EMBL/GenBank/DDBJ databases">
        <title>Expanding our view of genomic diversity in Candidatus Accumulibacter clades.</title>
        <authorList>
            <person name="Skennerton C.T."/>
            <person name="Barr J.J."/>
            <person name="Slater F.R."/>
            <person name="Bond P.L."/>
            <person name="Tyson G.W."/>
        </authorList>
    </citation>
    <scope>NUCLEOTIDE SEQUENCE [LARGE SCALE GENOMIC DNA]</scope>
    <source>
        <strain evidence="3">BA-92</strain>
    </source>
</reference>
<dbReference type="PANTHER" id="PTHR30595">
    <property type="entry name" value="GLPR-RELATED TRANSCRIPTIONAL REPRESSOR"/>
    <property type="match status" value="1"/>
</dbReference>
<organism evidence="2 3">
    <name type="scientific">Candidatus Accumulibacter appositus</name>
    <dbReference type="NCBI Taxonomy" id="1454003"/>
    <lineage>
        <taxon>Bacteria</taxon>
        <taxon>Pseudomonadati</taxon>
        <taxon>Pseudomonadota</taxon>
        <taxon>Betaproteobacteria</taxon>
        <taxon>Candidatus Accumulibacter</taxon>
    </lineage>
</organism>